<dbReference type="EMBL" id="JAGGMQ010000001">
    <property type="protein sequence ID" value="MBP2171460.1"/>
    <property type="molecule type" value="Genomic_DNA"/>
</dbReference>
<evidence type="ECO:0000313" key="2">
    <source>
        <dbReference type="Proteomes" id="UP001195624"/>
    </source>
</evidence>
<reference evidence="2" key="2">
    <citation type="submission" date="2023-07" db="EMBL/GenBank/DDBJ databases">
        <title>Genome mining of underrepresented organisms for secondary metabolites.</title>
        <authorList>
            <person name="D'Agostino P.M."/>
        </authorList>
    </citation>
    <scope>NUCLEOTIDE SEQUENCE [LARGE SCALE GENOMIC DNA]</scope>
    <source>
        <strain evidence="2">WS4403</strain>
    </source>
</reference>
<organism evidence="1 2">
    <name type="scientific">Winslowiella toletana</name>
    <dbReference type="NCBI Taxonomy" id="92490"/>
    <lineage>
        <taxon>Bacteria</taxon>
        <taxon>Pseudomonadati</taxon>
        <taxon>Pseudomonadota</taxon>
        <taxon>Gammaproteobacteria</taxon>
        <taxon>Enterobacterales</taxon>
        <taxon>Erwiniaceae</taxon>
        <taxon>Winslowiella</taxon>
    </lineage>
</organism>
<sequence>MQYLQTLQAQQQCIARSNAIGMLMEKMLVWSGQLTPYELRVQKQKLARIHLQQQQLTSRQQMLMGLLDQLQVRQNELMLELHHLMFSKESGTDPITGRVTNIIAVEI</sequence>
<evidence type="ECO:0000313" key="1">
    <source>
        <dbReference type="EMBL" id="MBP2171460.1"/>
    </source>
</evidence>
<dbReference type="Proteomes" id="UP001195624">
    <property type="component" value="Unassembled WGS sequence"/>
</dbReference>
<dbReference type="RefSeq" id="WP_157819406.1">
    <property type="nucleotide sequence ID" value="NZ_JAGGMQ010000001.1"/>
</dbReference>
<accession>A0ABS4PH69</accession>
<name>A0ABS4PH69_9GAMM</name>
<gene>
    <name evidence="1" type="ORF">J2125_004652</name>
</gene>
<protein>
    <submittedName>
        <fullName evidence="1">Uncharacterized protein</fullName>
    </submittedName>
</protein>
<reference evidence="1 2" key="1">
    <citation type="submission" date="2021-03" db="EMBL/GenBank/DDBJ databases">
        <authorList>
            <person name="D'Agostino P."/>
            <person name="Huntemann M."/>
            <person name="Clum A."/>
            <person name="Spunde A."/>
            <person name="Palaniappan K."/>
            <person name="Ritter S."/>
            <person name="Mikhailova N."/>
            <person name="Chen I.-M."/>
            <person name="Stamatis D."/>
            <person name="Reddy T."/>
            <person name="O'Malley R."/>
            <person name="Daum C."/>
            <person name="Shapiro N."/>
            <person name="Ivanova N."/>
            <person name="Kyrpides N."/>
            <person name="Woyke T."/>
        </authorList>
    </citation>
    <scope>NUCLEOTIDE SEQUENCE [LARGE SCALE GENOMIC DNA]</scope>
    <source>
        <strain evidence="1 2">WS4403</strain>
    </source>
</reference>
<comment type="caution">
    <text evidence="1">The sequence shown here is derived from an EMBL/GenBank/DDBJ whole genome shotgun (WGS) entry which is preliminary data.</text>
</comment>
<proteinExistence type="predicted"/>
<keyword evidence="2" id="KW-1185">Reference proteome</keyword>